<feature type="compositionally biased region" description="Low complexity" evidence="1">
    <location>
        <begin position="810"/>
        <end position="822"/>
    </location>
</feature>
<feature type="region of interest" description="Disordered" evidence="1">
    <location>
        <begin position="560"/>
        <end position="696"/>
    </location>
</feature>
<feature type="compositionally biased region" description="Low complexity" evidence="1">
    <location>
        <begin position="342"/>
        <end position="351"/>
    </location>
</feature>
<feature type="region of interest" description="Disordered" evidence="1">
    <location>
        <begin position="717"/>
        <end position="912"/>
    </location>
</feature>
<feature type="region of interest" description="Disordered" evidence="1">
    <location>
        <begin position="493"/>
        <end position="546"/>
    </location>
</feature>
<accession>A0AAN6DRR0</accession>
<organism evidence="2 3">
    <name type="scientific">Exophiala viscosa</name>
    <dbReference type="NCBI Taxonomy" id="2486360"/>
    <lineage>
        <taxon>Eukaryota</taxon>
        <taxon>Fungi</taxon>
        <taxon>Dikarya</taxon>
        <taxon>Ascomycota</taxon>
        <taxon>Pezizomycotina</taxon>
        <taxon>Eurotiomycetes</taxon>
        <taxon>Chaetothyriomycetidae</taxon>
        <taxon>Chaetothyriales</taxon>
        <taxon>Herpotrichiellaceae</taxon>
        <taxon>Exophiala</taxon>
    </lineage>
</organism>
<feature type="compositionally biased region" description="Pro residues" evidence="1">
    <location>
        <begin position="873"/>
        <end position="882"/>
    </location>
</feature>
<evidence type="ECO:0000313" key="3">
    <source>
        <dbReference type="Proteomes" id="UP001203852"/>
    </source>
</evidence>
<dbReference type="AlphaFoldDB" id="A0AAN6DRR0"/>
<evidence type="ECO:0000256" key="1">
    <source>
        <dbReference type="SAM" id="MobiDB-lite"/>
    </source>
</evidence>
<feature type="compositionally biased region" description="Low complexity" evidence="1">
    <location>
        <begin position="515"/>
        <end position="526"/>
    </location>
</feature>
<reference evidence="2" key="1">
    <citation type="journal article" date="2022" name="bioRxiv">
        <title>Deciphering the potential niche of two novel black yeast fungi from a biological soil crust based on their genomes, phenotypes, and melanin regulation.</title>
        <authorList>
            <consortium name="DOE Joint Genome Institute"/>
            <person name="Carr E.C."/>
            <person name="Barton Q."/>
            <person name="Grambo S."/>
            <person name="Sullivan M."/>
            <person name="Renfro C.M."/>
            <person name="Kuo A."/>
            <person name="Pangilinan J."/>
            <person name="Lipzen A."/>
            <person name="Keymanesh K."/>
            <person name="Savage E."/>
            <person name="Barry K."/>
            <person name="Grigoriev I.V."/>
            <person name="Riekhof W.R."/>
            <person name="Harris S.S."/>
        </authorList>
    </citation>
    <scope>NUCLEOTIDE SEQUENCE</scope>
    <source>
        <strain evidence="2">JF 03-4F</strain>
    </source>
</reference>
<name>A0AAN6DRR0_9EURO</name>
<feature type="compositionally biased region" description="Basic and acidic residues" evidence="1">
    <location>
        <begin position="660"/>
        <end position="686"/>
    </location>
</feature>
<feature type="compositionally biased region" description="Polar residues" evidence="1">
    <location>
        <begin position="279"/>
        <end position="296"/>
    </location>
</feature>
<keyword evidence="3" id="KW-1185">Reference proteome</keyword>
<dbReference type="EMBL" id="MU404356">
    <property type="protein sequence ID" value="KAI1611489.1"/>
    <property type="molecule type" value="Genomic_DNA"/>
</dbReference>
<proteinExistence type="predicted"/>
<feature type="region of interest" description="Disordered" evidence="1">
    <location>
        <begin position="273"/>
        <end position="365"/>
    </location>
</feature>
<dbReference type="Proteomes" id="UP001203852">
    <property type="component" value="Unassembled WGS sequence"/>
</dbReference>
<feature type="region of interest" description="Disordered" evidence="1">
    <location>
        <begin position="1"/>
        <end position="23"/>
    </location>
</feature>
<feature type="compositionally biased region" description="Polar residues" evidence="1">
    <location>
        <begin position="851"/>
        <end position="861"/>
    </location>
</feature>
<feature type="compositionally biased region" description="Polar residues" evidence="1">
    <location>
        <begin position="311"/>
        <end position="326"/>
    </location>
</feature>
<feature type="region of interest" description="Disordered" evidence="1">
    <location>
        <begin position="926"/>
        <end position="976"/>
    </location>
</feature>
<comment type="caution">
    <text evidence="2">The sequence shown here is derived from an EMBL/GenBank/DDBJ whole genome shotgun (WGS) entry which is preliminary data.</text>
</comment>
<evidence type="ECO:0000313" key="2">
    <source>
        <dbReference type="EMBL" id="KAI1611489.1"/>
    </source>
</evidence>
<protein>
    <submittedName>
        <fullName evidence="2">Uncharacterized protein</fullName>
    </submittedName>
</protein>
<gene>
    <name evidence="2" type="ORF">EDD36DRAFT_290690</name>
</gene>
<sequence>MSEKSRHGTPTLVRPPNHPVPQLQKPFEESMLESINDQADQDVPLDAMTRRTILLDSPTYQRVIAGRWKQKSGEKYHPLWKLVAQMSFGMHLLAENMAVSEEEVMRILQSHVDDIDGFLERTTEDFDSAQSDIHERTRCLKLPLAHGDVFDHMLEDRAFRASILEGNEKIDHVISRTKRSAKDALKDVQKGFDATNVLEKYLSKLNSTWKRRSSEHEAVLVAMLGNVEGWRRAFLELHLQGNKLAGSLKKLSEVVAEMQDRAAAVSRNIVAKAQKTKHISSQQGGRGTSRTTSINDQKPLPVEPGRRHPTKNASRSTHVAGSTSRPDTGHRSGRPIASHAPSSYHRSLHSSASKKDPGAEPSGQSLSLEAKALEESRASQNTQHLPKIGGLLIQSAGDAPIELPADVPEDLLRQAPVSTMNRLSLTLGLKAKDNGDHRISSIYFPRALGDLLKSPEMSDLLSTPQSNNIKGTQIRAVASPVVISAKQTDYFTSHEKSPSIGVATPSTSSRRRTNSTKTSTVNSKSSGRSFMVGSAAGTRRSSGPNVAFTSHRSVMAMASPPAELPASGPEEQSSSKSRKTSRPSSLGEPGPELTDGATTRSASVSDPMMLVDTSIITISHDPAPFAEEKPEAAEEQQVPESPEDVDERQGHDTAVADVARIPKSERGTAIETDYPKTEVANAKEDDLGQLVSPNEDAADPQIQYVAELEAAVPAPLRPVRKDHGPAELEAPQQTFNLPPRPTAEPKSAEEVVHRAKTQQPEDFFKLPTEVTIKPGLKPMDFSDSSGEEPIRPLRLKLAKKDGKLVPVQINGSRGSNESGGSESKSRIDVVADIIETMSHTPPGSPVHERSLSSTSSNSAQRWSRRSSRLGPPEQAPAPPGPSGRPMVSPDFAAAGEFHGERKHKTRSSNASKSSWKAFFLHGASKSMQRPDLPAAPLAGQSSLRPSSSEKDMMTTSGKDVLWFKGENDKSVNVSSA</sequence>